<feature type="transmembrane region" description="Helical" evidence="1">
    <location>
        <begin position="32"/>
        <end position="52"/>
    </location>
</feature>
<feature type="domain" description="FAE" evidence="2">
    <location>
        <begin position="89"/>
        <end position="197"/>
    </location>
</feature>
<sequence length="208" mass="24077">MDKTSMASLRTRLPNFRTEANPRHIRGGYKTLLRNLNICAVLALICCILPALFHPAAMAAYLFSLAKRCCSYYRTIHLLLFTVFALAAVMRRGKRTYLLDFSVYNGEDYMKLTKKRFDWIITHNSCSEESAEFAKRVYSKSRIGDGTMFPPQIMENFPAQIDKQSMADAKFESREVMFKCVSDVLEKAKLQPVQIGFKNCKRRKIFWL</sequence>
<accession>A0ABV2AMN0</accession>
<dbReference type="InterPro" id="IPR012392">
    <property type="entry name" value="3-ktacl-CoA_syn"/>
</dbReference>
<keyword evidence="1" id="KW-1133">Transmembrane helix</keyword>
<dbReference type="EMBL" id="JBDODL010000785">
    <property type="protein sequence ID" value="MES1920648.1"/>
    <property type="molecule type" value="Genomic_DNA"/>
</dbReference>
<evidence type="ECO:0000256" key="1">
    <source>
        <dbReference type="SAM" id="Phobius"/>
    </source>
</evidence>
<evidence type="ECO:0000259" key="2">
    <source>
        <dbReference type="Pfam" id="PF08392"/>
    </source>
</evidence>
<comment type="caution">
    <text evidence="3">The sequence shown here is derived from an EMBL/GenBank/DDBJ whole genome shotgun (WGS) entry which is preliminary data.</text>
</comment>
<dbReference type="InterPro" id="IPR013601">
    <property type="entry name" value="FAE1_typ3_polyketide_synth"/>
</dbReference>
<dbReference type="PANTHER" id="PTHR31561">
    <property type="entry name" value="3-KETOACYL-COA SYNTHASE"/>
    <property type="match status" value="1"/>
</dbReference>
<protein>
    <submittedName>
        <fullName evidence="3">3-ketoacyl-CoA synthase</fullName>
        <ecNumber evidence="3">2.3.1.199</ecNumber>
    </submittedName>
</protein>
<keyword evidence="4" id="KW-1185">Reference proteome</keyword>
<gene>
    <name evidence="3" type="primary">KCS2</name>
    <name evidence="3" type="ORF">MHBO_002299</name>
</gene>
<proteinExistence type="predicted"/>
<dbReference type="Proteomes" id="UP001439008">
    <property type="component" value="Unassembled WGS sequence"/>
</dbReference>
<keyword evidence="1" id="KW-0472">Membrane</keyword>
<keyword evidence="3" id="KW-0012">Acyltransferase</keyword>
<evidence type="ECO:0000313" key="4">
    <source>
        <dbReference type="Proteomes" id="UP001439008"/>
    </source>
</evidence>
<dbReference type="GO" id="GO:0009922">
    <property type="term" value="F:fatty acid elongase activity"/>
    <property type="evidence" value="ECO:0007669"/>
    <property type="project" value="UniProtKB-EC"/>
</dbReference>
<feature type="transmembrane region" description="Helical" evidence="1">
    <location>
        <begin position="72"/>
        <end position="90"/>
    </location>
</feature>
<organism evidence="3 4">
    <name type="scientific">Bonamia ostreae</name>
    <dbReference type="NCBI Taxonomy" id="126728"/>
    <lineage>
        <taxon>Eukaryota</taxon>
        <taxon>Sar</taxon>
        <taxon>Rhizaria</taxon>
        <taxon>Endomyxa</taxon>
        <taxon>Ascetosporea</taxon>
        <taxon>Haplosporida</taxon>
        <taxon>Bonamia</taxon>
    </lineage>
</organism>
<name>A0ABV2AMN0_9EUKA</name>
<keyword evidence="3" id="KW-0808">Transferase</keyword>
<reference evidence="3 4" key="1">
    <citation type="journal article" date="2024" name="BMC Biol.">
        <title>Comparative genomics of Ascetosporea gives new insight into the evolutionary basis for animal parasitism in Rhizaria.</title>
        <authorList>
            <person name="Hiltunen Thoren M."/>
            <person name="Onut-Brannstrom I."/>
            <person name="Alfjorden A."/>
            <person name="Peckova H."/>
            <person name="Swords F."/>
            <person name="Hooper C."/>
            <person name="Holzer A.S."/>
            <person name="Bass D."/>
            <person name="Burki F."/>
        </authorList>
    </citation>
    <scope>NUCLEOTIDE SEQUENCE [LARGE SCALE GENOMIC DNA]</scope>
    <source>
        <strain evidence="3">20-A016</strain>
    </source>
</reference>
<dbReference type="EC" id="2.3.1.199" evidence="3"/>
<evidence type="ECO:0000313" key="3">
    <source>
        <dbReference type="EMBL" id="MES1920648.1"/>
    </source>
</evidence>
<keyword evidence="1" id="KW-0812">Transmembrane</keyword>
<dbReference type="Pfam" id="PF08392">
    <property type="entry name" value="FAE1_CUT1_RppA"/>
    <property type="match status" value="1"/>
</dbReference>